<dbReference type="PANTHER" id="PTHR34777:SF1">
    <property type="entry name" value="VQ MOTIF-CONTAINING PROTEIN 10"/>
    <property type="match status" value="1"/>
</dbReference>
<comment type="caution">
    <text evidence="2">The sequence shown here is derived from an EMBL/GenBank/DDBJ whole genome shotgun (WGS) entry which is preliminary data.</text>
</comment>
<evidence type="ECO:0000313" key="3">
    <source>
        <dbReference type="Proteomes" id="UP000015453"/>
    </source>
</evidence>
<dbReference type="Pfam" id="PF05678">
    <property type="entry name" value="VQ"/>
    <property type="match status" value="1"/>
</dbReference>
<dbReference type="AlphaFoldDB" id="S8BZJ7"/>
<dbReference type="Proteomes" id="UP000015453">
    <property type="component" value="Unassembled WGS sequence"/>
</dbReference>
<dbReference type="InterPro" id="IPR039608">
    <property type="entry name" value="VQ_1/10"/>
</dbReference>
<feature type="domain" description="VQ" evidence="1">
    <location>
        <begin position="15"/>
        <end position="39"/>
    </location>
</feature>
<dbReference type="InterPro" id="IPR008889">
    <property type="entry name" value="VQ"/>
</dbReference>
<dbReference type="OrthoDB" id="691083at2759"/>
<keyword evidence="3" id="KW-1185">Reference proteome</keyword>
<gene>
    <name evidence="2" type="ORF">M569_17196</name>
</gene>
<evidence type="ECO:0000259" key="1">
    <source>
        <dbReference type="Pfam" id="PF05678"/>
    </source>
</evidence>
<reference evidence="2 3" key="1">
    <citation type="journal article" date="2013" name="BMC Genomics">
        <title>The miniature genome of a carnivorous plant Genlisea aurea contains a low number of genes and short non-coding sequences.</title>
        <authorList>
            <person name="Leushkin E.V."/>
            <person name="Sutormin R.A."/>
            <person name="Nabieva E.R."/>
            <person name="Penin A.A."/>
            <person name="Kondrashov A.S."/>
            <person name="Logacheva M.D."/>
        </authorList>
    </citation>
    <scope>NUCLEOTIDE SEQUENCE [LARGE SCALE GENOMIC DNA]</scope>
</reference>
<accession>S8BZJ7</accession>
<dbReference type="EMBL" id="AUSU01010029">
    <property type="protein sequence ID" value="EPS57621.1"/>
    <property type="molecule type" value="Genomic_DNA"/>
</dbReference>
<organism evidence="2 3">
    <name type="scientific">Genlisea aurea</name>
    <dbReference type="NCBI Taxonomy" id="192259"/>
    <lineage>
        <taxon>Eukaryota</taxon>
        <taxon>Viridiplantae</taxon>
        <taxon>Streptophyta</taxon>
        <taxon>Embryophyta</taxon>
        <taxon>Tracheophyta</taxon>
        <taxon>Spermatophyta</taxon>
        <taxon>Magnoliopsida</taxon>
        <taxon>eudicotyledons</taxon>
        <taxon>Gunneridae</taxon>
        <taxon>Pentapetalae</taxon>
        <taxon>asterids</taxon>
        <taxon>lamiids</taxon>
        <taxon>Lamiales</taxon>
        <taxon>Lentibulariaceae</taxon>
        <taxon>Genlisea</taxon>
    </lineage>
</organism>
<proteinExistence type="predicted"/>
<name>S8BZJ7_9LAMI</name>
<feature type="non-terminal residue" evidence="2">
    <location>
        <position position="84"/>
    </location>
</feature>
<feature type="non-terminal residue" evidence="2">
    <location>
        <position position="1"/>
    </location>
</feature>
<protein>
    <recommendedName>
        <fullName evidence="1">VQ domain-containing protein</fullName>
    </recommendedName>
</protein>
<sequence>GYYSRDAPEVKVVFIDTQYVETDAVSFKSVVQKFTGKDSVGDNASAATTSAAAEDMDREMSFKDVDFILNQLPPIDEFMALYPQ</sequence>
<evidence type="ECO:0000313" key="2">
    <source>
        <dbReference type="EMBL" id="EPS57621.1"/>
    </source>
</evidence>
<dbReference type="PANTHER" id="PTHR34777">
    <property type="entry name" value="VQ MOTIF-CONTAINING PROTEIN 10"/>
    <property type="match status" value="1"/>
</dbReference>